<protein>
    <submittedName>
        <fullName evidence="3">Uncharacterized protein</fullName>
    </submittedName>
</protein>
<reference evidence="3 4" key="1">
    <citation type="submission" date="2016-09" db="EMBL/GenBank/DDBJ databases">
        <title>Extensive genetic diversity and differential bi-allelic expression allows diatom success in the polar Southern Ocean.</title>
        <authorList>
            <consortium name="DOE Joint Genome Institute"/>
            <person name="Mock T."/>
            <person name="Otillar R.P."/>
            <person name="Strauss J."/>
            <person name="Dupont C."/>
            <person name="Frickenhaus S."/>
            <person name="Maumus F."/>
            <person name="Mcmullan M."/>
            <person name="Sanges R."/>
            <person name="Schmutz J."/>
            <person name="Toseland A."/>
            <person name="Valas R."/>
            <person name="Veluchamy A."/>
            <person name="Ward B.J."/>
            <person name="Allen A."/>
            <person name="Barry K."/>
            <person name="Falciatore A."/>
            <person name="Ferrante M."/>
            <person name="Fortunato A.E."/>
            <person name="Gloeckner G."/>
            <person name="Gruber A."/>
            <person name="Hipkin R."/>
            <person name="Janech M."/>
            <person name="Kroth P."/>
            <person name="Leese F."/>
            <person name="Lindquist E."/>
            <person name="Lyon B.R."/>
            <person name="Martin J."/>
            <person name="Mayer C."/>
            <person name="Parker M."/>
            <person name="Quesneville H."/>
            <person name="Raymond J."/>
            <person name="Uhlig C."/>
            <person name="Valentin K.U."/>
            <person name="Worden A.Z."/>
            <person name="Armbrust E.V."/>
            <person name="Bowler C."/>
            <person name="Green B."/>
            <person name="Moulton V."/>
            <person name="Van Oosterhout C."/>
            <person name="Grigoriev I."/>
        </authorList>
    </citation>
    <scope>NUCLEOTIDE SEQUENCE [LARGE SCALE GENOMIC DNA]</scope>
    <source>
        <strain evidence="3 4">CCMP1102</strain>
    </source>
</reference>
<dbReference type="GO" id="GO:0005730">
    <property type="term" value="C:nucleolus"/>
    <property type="evidence" value="ECO:0007669"/>
    <property type="project" value="TreeGrafter"/>
</dbReference>
<keyword evidence="4" id="KW-1185">Reference proteome</keyword>
<proteinExistence type="predicted"/>
<feature type="transmembrane region" description="Helical" evidence="2">
    <location>
        <begin position="384"/>
        <end position="404"/>
    </location>
</feature>
<dbReference type="PANTHER" id="PTHR16148:SF14">
    <property type="entry name" value="MYND-TYPE DOMAIN-CONTAINING PROTEIN"/>
    <property type="match status" value="1"/>
</dbReference>
<dbReference type="Proteomes" id="UP000095751">
    <property type="component" value="Unassembled WGS sequence"/>
</dbReference>
<name>A0A1E7FD10_9STRA</name>
<feature type="transmembrane region" description="Helical" evidence="2">
    <location>
        <begin position="416"/>
        <end position="436"/>
    </location>
</feature>
<dbReference type="OrthoDB" id="54599at2759"/>
<feature type="compositionally biased region" description="Basic and acidic residues" evidence="1">
    <location>
        <begin position="166"/>
        <end position="178"/>
    </location>
</feature>
<evidence type="ECO:0000256" key="2">
    <source>
        <dbReference type="SAM" id="Phobius"/>
    </source>
</evidence>
<dbReference type="KEGG" id="fcy:FRACYDRAFT_240652"/>
<feature type="transmembrane region" description="Helical" evidence="2">
    <location>
        <begin position="35"/>
        <end position="54"/>
    </location>
</feature>
<accession>A0A1E7FD10</accession>
<feature type="region of interest" description="Disordered" evidence="1">
    <location>
        <begin position="151"/>
        <end position="178"/>
    </location>
</feature>
<dbReference type="InParanoid" id="A0A1E7FD10"/>
<feature type="transmembrane region" description="Helical" evidence="2">
    <location>
        <begin position="93"/>
        <end position="112"/>
    </location>
</feature>
<dbReference type="GO" id="GO:0005654">
    <property type="term" value="C:nucleoplasm"/>
    <property type="evidence" value="ECO:0007669"/>
    <property type="project" value="TreeGrafter"/>
</dbReference>
<evidence type="ECO:0000256" key="1">
    <source>
        <dbReference type="SAM" id="MobiDB-lite"/>
    </source>
</evidence>
<sequence>MWLNERRIVHRRSLNDNINRTTLCCRIIQRPTQQLLQVLCYIAIFLAVTKNSVVSASNYNYNYNNNNNNNNDNADTEEEKRVHDAIVDDWYDVIRYLVGLVLCISGLIGLYFHQFASYYFLKQYTNPKKAEQRIGRVVSCELLVRNTSGTVKSTKKNKNKGNDNNNKNRERMEGNSSVDDKYYQEDTLERQQQKQNQQVLIEGGEQQQHTEYRILIVYSVPKTRSVSLLCCDPIIDDELAIRCANSFSPHDDVCAETNSSRLGRATIAIDTYRSRSLPIYDDFNNYNYNSNNDNNNGRSGNISDGNITNSNNSNNSNYTHIIPSVDETEYFQWFYTNTPRPVDANINLILLKGRPTSACTPELIESHLAQVGTTGKDECQTVSLLGMTLVFAIIVLLVVCVFEILSIPNPETQRPIGFAILTGIVIGSGVGSYIFAELLFKQYKQKVFLSAFVIPSTIATTTTTNNNTNITGGIIKNVYSKSSLGGISGIESSSKPTTKMTNIDIIRQNDEFMEMV</sequence>
<evidence type="ECO:0000313" key="4">
    <source>
        <dbReference type="Proteomes" id="UP000095751"/>
    </source>
</evidence>
<evidence type="ECO:0000313" key="3">
    <source>
        <dbReference type="EMBL" id="OEU15955.1"/>
    </source>
</evidence>
<feature type="region of interest" description="Disordered" evidence="1">
    <location>
        <begin position="291"/>
        <end position="310"/>
    </location>
</feature>
<keyword evidence="2" id="KW-0812">Transmembrane</keyword>
<keyword evidence="2" id="KW-1133">Transmembrane helix</keyword>
<dbReference type="PANTHER" id="PTHR16148">
    <property type="entry name" value="NF-KAPPA-B-REPRESSING FACTOR-RELATED"/>
    <property type="match status" value="1"/>
</dbReference>
<dbReference type="EMBL" id="KV784359">
    <property type="protein sequence ID" value="OEU15955.1"/>
    <property type="molecule type" value="Genomic_DNA"/>
</dbReference>
<gene>
    <name evidence="3" type="ORF">FRACYDRAFT_240652</name>
</gene>
<keyword evidence="2" id="KW-0472">Membrane</keyword>
<organism evidence="3 4">
    <name type="scientific">Fragilariopsis cylindrus CCMP1102</name>
    <dbReference type="NCBI Taxonomy" id="635003"/>
    <lineage>
        <taxon>Eukaryota</taxon>
        <taxon>Sar</taxon>
        <taxon>Stramenopiles</taxon>
        <taxon>Ochrophyta</taxon>
        <taxon>Bacillariophyta</taxon>
        <taxon>Bacillariophyceae</taxon>
        <taxon>Bacillariophycidae</taxon>
        <taxon>Bacillariales</taxon>
        <taxon>Bacillariaceae</taxon>
        <taxon>Fragilariopsis</taxon>
    </lineage>
</organism>
<dbReference type="AlphaFoldDB" id="A0A1E7FD10"/>